<organism evidence="1 2">
    <name type="scientific">Thalictrum thalictroides</name>
    <name type="common">Rue-anemone</name>
    <name type="synonym">Anemone thalictroides</name>
    <dbReference type="NCBI Taxonomy" id="46969"/>
    <lineage>
        <taxon>Eukaryota</taxon>
        <taxon>Viridiplantae</taxon>
        <taxon>Streptophyta</taxon>
        <taxon>Embryophyta</taxon>
        <taxon>Tracheophyta</taxon>
        <taxon>Spermatophyta</taxon>
        <taxon>Magnoliopsida</taxon>
        <taxon>Ranunculales</taxon>
        <taxon>Ranunculaceae</taxon>
        <taxon>Thalictroideae</taxon>
        <taxon>Thalictrum</taxon>
    </lineage>
</organism>
<sequence>TLWNGLKIDKVIDKVKGETYATCGYAQIGPTLLRWYRSYRFKLRKKSETVASCSNLSELDSIYHGALTAQSLELGKYWMRSDSEVGISYARRAFSRFLRTNDLEGSIAPFKVKFRQPIRPLIYIYKANKTFPRLVRIPGLQNKVADCLARNAPKSSRGQLFEYQSYYPPLPDMAQEEW</sequence>
<comment type="caution">
    <text evidence="1">The sequence shown here is derived from an EMBL/GenBank/DDBJ whole genome shotgun (WGS) entry which is preliminary data.</text>
</comment>
<name>A0A7J6X216_THATH</name>
<protein>
    <submittedName>
        <fullName evidence="1">Uncharacterized protein</fullName>
    </submittedName>
</protein>
<dbReference type="Proteomes" id="UP000554482">
    <property type="component" value="Unassembled WGS sequence"/>
</dbReference>
<evidence type="ECO:0000313" key="1">
    <source>
        <dbReference type="EMBL" id="KAF5203769.1"/>
    </source>
</evidence>
<proteinExistence type="predicted"/>
<accession>A0A7J6X216</accession>
<keyword evidence="2" id="KW-1185">Reference proteome</keyword>
<feature type="non-terminal residue" evidence="1">
    <location>
        <position position="178"/>
    </location>
</feature>
<dbReference type="AlphaFoldDB" id="A0A7J6X216"/>
<gene>
    <name evidence="1" type="ORF">FRX31_006644</name>
</gene>
<reference evidence="1 2" key="1">
    <citation type="submission" date="2020-06" db="EMBL/GenBank/DDBJ databases">
        <title>Transcriptomic and genomic resources for Thalictrum thalictroides and T. hernandezii: Facilitating candidate gene discovery in an emerging model plant lineage.</title>
        <authorList>
            <person name="Arias T."/>
            <person name="Riano-Pachon D.M."/>
            <person name="Di Stilio V.S."/>
        </authorList>
    </citation>
    <scope>NUCLEOTIDE SEQUENCE [LARGE SCALE GENOMIC DNA]</scope>
    <source>
        <strain evidence="2">cv. WT478/WT964</strain>
        <tissue evidence="1">Leaves</tissue>
    </source>
</reference>
<dbReference type="EMBL" id="JABWDY010006311">
    <property type="protein sequence ID" value="KAF5203769.1"/>
    <property type="molecule type" value="Genomic_DNA"/>
</dbReference>
<feature type="non-terminal residue" evidence="1">
    <location>
        <position position="1"/>
    </location>
</feature>
<evidence type="ECO:0000313" key="2">
    <source>
        <dbReference type="Proteomes" id="UP000554482"/>
    </source>
</evidence>